<dbReference type="STRING" id="1236517.ADJ77_06735"/>
<evidence type="ECO:0000313" key="1">
    <source>
        <dbReference type="EMBL" id="AKU69477.1"/>
    </source>
</evidence>
<gene>
    <name evidence="1" type="ORF">ADJ77_06735</name>
</gene>
<accession>A0A0K1NK47</accession>
<organism evidence="1 2">
    <name type="scientific">Prevotella fusca JCM 17724</name>
    <dbReference type="NCBI Taxonomy" id="1236517"/>
    <lineage>
        <taxon>Bacteria</taxon>
        <taxon>Pseudomonadati</taxon>
        <taxon>Bacteroidota</taxon>
        <taxon>Bacteroidia</taxon>
        <taxon>Bacteroidales</taxon>
        <taxon>Prevotellaceae</taxon>
        <taxon>Prevotella</taxon>
    </lineage>
</organism>
<protein>
    <submittedName>
        <fullName evidence="1">Uncharacterized protein</fullName>
    </submittedName>
</protein>
<name>A0A0K1NK47_9BACT</name>
<sequence>MLVYLRTKVQNIIEKTKCFEEKKNIFIFCSQKGTGIHKSYDFPQPYCGINYNNVATMISLT</sequence>
<proteinExistence type="predicted"/>
<dbReference type="AlphaFoldDB" id="A0A0K1NK47"/>
<dbReference type="KEGG" id="pfus:ADJ77_06735"/>
<reference evidence="1 2" key="1">
    <citation type="submission" date="2015-07" db="EMBL/GenBank/DDBJ databases">
        <authorList>
            <person name="Noorani M."/>
        </authorList>
    </citation>
    <scope>NUCLEOTIDE SEQUENCE [LARGE SCALE GENOMIC DNA]</scope>
    <source>
        <strain evidence="1 2">W1435</strain>
    </source>
</reference>
<dbReference type="Proteomes" id="UP000060345">
    <property type="component" value="Chromosome 1"/>
</dbReference>
<evidence type="ECO:0000313" key="2">
    <source>
        <dbReference type="Proteomes" id="UP000060345"/>
    </source>
</evidence>
<dbReference type="EMBL" id="CP012074">
    <property type="protein sequence ID" value="AKU69477.1"/>
    <property type="molecule type" value="Genomic_DNA"/>
</dbReference>